<dbReference type="PANTHER" id="PTHR47618:SF1">
    <property type="entry name" value="BIFUNCTIONAL OLIGORIBONUCLEASE AND PAP PHOSPHATASE NRNA"/>
    <property type="match status" value="1"/>
</dbReference>
<dbReference type="EMBL" id="MGHF01000017">
    <property type="protein sequence ID" value="OGM63438.1"/>
    <property type="molecule type" value="Genomic_DNA"/>
</dbReference>
<evidence type="ECO:0000313" key="1">
    <source>
        <dbReference type="EMBL" id="OGM63438.1"/>
    </source>
</evidence>
<gene>
    <name evidence="1" type="ORF">A2961_03165</name>
</gene>
<dbReference type="InterPro" id="IPR038763">
    <property type="entry name" value="DHH_sf"/>
</dbReference>
<dbReference type="SUPFAM" id="SSF64182">
    <property type="entry name" value="DHH phosphoesterases"/>
    <property type="match status" value="1"/>
</dbReference>
<dbReference type="PANTHER" id="PTHR47618">
    <property type="entry name" value="BIFUNCTIONAL OLIGORIBONUCLEASE AND PAP PHOSPHATASE NRNA"/>
    <property type="match status" value="1"/>
</dbReference>
<sequence length="284" mass="30973">MGGQLKPIIDGSKSVLLLLPVNPTFDTVAGGLGMYLALQSQKEVSIACETPMTVEHNRLVGVNKISSEAGDKNLVIRFKNYHANNIERVSYDIENGEFRLTVIPKPRNSAPQREHVHLTYSGVAASTLFLIGGSHEEHFPMLKSSDAANLKKVHIGVRSLNVTGGQNIMSLARPASSVSELVVHLLREAEFGLEADVATNLLMGIEEETNSFTTQEVTSETFEIVSYLLKSGGQRKPKNLPDSRFFPPGAIPGEKLHPLEEAEKGDIPKAWMEKPAVYKGTSIS</sequence>
<dbReference type="AlphaFoldDB" id="A0A1F8BJG4"/>
<evidence type="ECO:0000313" key="2">
    <source>
        <dbReference type="Proteomes" id="UP000177082"/>
    </source>
</evidence>
<organism evidence="1 2">
    <name type="scientific">Candidatus Woesebacteria bacterium RIFCSPLOWO2_01_FULL_39_21</name>
    <dbReference type="NCBI Taxonomy" id="1802519"/>
    <lineage>
        <taxon>Bacteria</taxon>
        <taxon>Candidatus Woeseibacteriota</taxon>
    </lineage>
</organism>
<comment type="caution">
    <text evidence="1">The sequence shown here is derived from an EMBL/GenBank/DDBJ whole genome shotgun (WGS) entry which is preliminary data.</text>
</comment>
<name>A0A1F8BJG4_9BACT</name>
<accession>A0A1F8BJG4</accession>
<dbReference type="Proteomes" id="UP000177082">
    <property type="component" value="Unassembled WGS sequence"/>
</dbReference>
<protein>
    <submittedName>
        <fullName evidence="1">Uncharacterized protein</fullName>
    </submittedName>
</protein>
<proteinExistence type="predicted"/>
<dbReference type="STRING" id="1802519.A2961_03165"/>
<reference evidence="1 2" key="1">
    <citation type="journal article" date="2016" name="Nat. Commun.">
        <title>Thousands of microbial genomes shed light on interconnected biogeochemical processes in an aquifer system.</title>
        <authorList>
            <person name="Anantharaman K."/>
            <person name="Brown C.T."/>
            <person name="Hug L.A."/>
            <person name="Sharon I."/>
            <person name="Castelle C.J."/>
            <person name="Probst A.J."/>
            <person name="Thomas B.C."/>
            <person name="Singh A."/>
            <person name="Wilkins M.J."/>
            <person name="Karaoz U."/>
            <person name="Brodie E.L."/>
            <person name="Williams K.H."/>
            <person name="Hubbard S.S."/>
            <person name="Banfield J.F."/>
        </authorList>
    </citation>
    <scope>NUCLEOTIDE SEQUENCE [LARGE SCALE GENOMIC DNA]</scope>
</reference>
<dbReference type="Gene3D" id="3.90.1640.10">
    <property type="entry name" value="inorganic pyrophosphatase (n-terminal core)"/>
    <property type="match status" value="1"/>
</dbReference>
<dbReference type="InterPro" id="IPR051319">
    <property type="entry name" value="Oligoribo/pAp-PDE_c-di-AMP_PDE"/>
</dbReference>